<organism evidence="11 12">
    <name type="scientific">Methanocalculus taiwanensis</name>
    <dbReference type="NCBI Taxonomy" id="106207"/>
    <lineage>
        <taxon>Archaea</taxon>
        <taxon>Methanobacteriati</taxon>
        <taxon>Methanobacteriota</taxon>
        <taxon>Stenosarchaea group</taxon>
        <taxon>Methanomicrobia</taxon>
        <taxon>Methanomicrobiales</taxon>
        <taxon>Methanocalculaceae</taxon>
        <taxon>Methanocalculus</taxon>
    </lineage>
</organism>
<protein>
    <recommendedName>
        <fullName evidence="9">Peptidyl-prolyl cis-trans isomerase</fullName>
        <ecNumber evidence="9">5.2.1.8</ecNumber>
    </recommendedName>
</protein>
<comment type="similarity">
    <text evidence="3 9">Belongs to the FKBP-type PPIase family.</text>
</comment>
<sequence length="152" mass="16422">MNNPGTGDTVHVHFIAQLDDGTVIEESDADAPVVAVLGAGTMNPAFDEALREMGKGESRTITLPPEKAYGKYNKRLVFKLKRTKLDLIGDPNEGDFVRVSLPGGKKALVTVLAIDEKNVTIDANHPHAGETIHYTLTLDRIVPAPDPMEPNP</sequence>
<dbReference type="RefSeq" id="WP_255333522.1">
    <property type="nucleotide sequence ID" value="NZ_VOTZ01000039.1"/>
</dbReference>
<dbReference type="EMBL" id="VOTZ01000039">
    <property type="protein sequence ID" value="MCQ1539551.1"/>
    <property type="molecule type" value="Genomic_DNA"/>
</dbReference>
<keyword evidence="4" id="KW-0963">Cytoplasm</keyword>
<keyword evidence="6" id="KW-0143">Chaperone</keyword>
<dbReference type="InterPro" id="IPR046357">
    <property type="entry name" value="PPIase_dom_sf"/>
</dbReference>
<dbReference type="EC" id="5.2.1.8" evidence="9"/>
<gene>
    <name evidence="11" type="ORF">FTO68_11240</name>
</gene>
<dbReference type="GO" id="GO:0042026">
    <property type="term" value="P:protein refolding"/>
    <property type="evidence" value="ECO:0007669"/>
    <property type="project" value="UniProtKB-ARBA"/>
</dbReference>
<evidence type="ECO:0000313" key="12">
    <source>
        <dbReference type="Proteomes" id="UP001524383"/>
    </source>
</evidence>
<dbReference type="PROSITE" id="PS50059">
    <property type="entry name" value="FKBP_PPIASE"/>
    <property type="match status" value="1"/>
</dbReference>
<name>A0ABD4TLB6_9EURY</name>
<reference evidence="11 12" key="1">
    <citation type="submission" date="2019-08" db="EMBL/GenBank/DDBJ databases">
        <authorList>
            <person name="Chen S.-C."/>
            <person name="Lai M.-C."/>
            <person name="You Y.-T."/>
        </authorList>
    </citation>
    <scope>NUCLEOTIDE SEQUENCE [LARGE SCALE GENOMIC DNA]</scope>
    <source>
        <strain evidence="11 12">P2F9704a</strain>
    </source>
</reference>
<dbReference type="SUPFAM" id="SSF54534">
    <property type="entry name" value="FKBP-like"/>
    <property type="match status" value="1"/>
</dbReference>
<evidence type="ECO:0000256" key="9">
    <source>
        <dbReference type="RuleBase" id="RU003915"/>
    </source>
</evidence>
<dbReference type="Proteomes" id="UP001524383">
    <property type="component" value="Unassembled WGS sequence"/>
</dbReference>
<evidence type="ECO:0000256" key="6">
    <source>
        <dbReference type="ARBA" id="ARBA00023186"/>
    </source>
</evidence>
<dbReference type="Pfam" id="PF00254">
    <property type="entry name" value="FKBP_C"/>
    <property type="match status" value="1"/>
</dbReference>
<proteinExistence type="inferred from homology"/>
<keyword evidence="5 8" id="KW-0697">Rotamase</keyword>
<keyword evidence="12" id="KW-1185">Reference proteome</keyword>
<evidence type="ECO:0000259" key="10">
    <source>
        <dbReference type="PROSITE" id="PS50059"/>
    </source>
</evidence>
<evidence type="ECO:0000256" key="7">
    <source>
        <dbReference type="ARBA" id="ARBA00023235"/>
    </source>
</evidence>
<comment type="caution">
    <text evidence="11">The sequence shown here is derived from an EMBL/GenBank/DDBJ whole genome shotgun (WGS) entry which is preliminary data.</text>
</comment>
<dbReference type="PANTHER" id="PTHR47861:SF3">
    <property type="entry name" value="FKBP-TYPE PEPTIDYL-PROLYL CIS-TRANS ISOMERASE SLYD"/>
    <property type="match status" value="1"/>
</dbReference>
<evidence type="ECO:0000313" key="11">
    <source>
        <dbReference type="EMBL" id="MCQ1539551.1"/>
    </source>
</evidence>
<keyword evidence="7 8" id="KW-0413">Isomerase</keyword>
<evidence type="ECO:0000256" key="5">
    <source>
        <dbReference type="ARBA" id="ARBA00023110"/>
    </source>
</evidence>
<evidence type="ECO:0000256" key="3">
    <source>
        <dbReference type="ARBA" id="ARBA00006577"/>
    </source>
</evidence>
<accession>A0ABD4TLB6</accession>
<dbReference type="Gene3D" id="3.10.50.40">
    <property type="match status" value="1"/>
</dbReference>
<dbReference type="GO" id="GO:0005737">
    <property type="term" value="C:cytoplasm"/>
    <property type="evidence" value="ECO:0007669"/>
    <property type="project" value="UniProtKB-SubCell"/>
</dbReference>
<dbReference type="GO" id="GO:0003755">
    <property type="term" value="F:peptidyl-prolyl cis-trans isomerase activity"/>
    <property type="evidence" value="ECO:0007669"/>
    <property type="project" value="UniProtKB-UniRule"/>
</dbReference>
<feature type="domain" description="PPIase FKBP-type" evidence="10">
    <location>
        <begin position="7"/>
        <end position="105"/>
    </location>
</feature>
<dbReference type="AlphaFoldDB" id="A0ABD4TLB6"/>
<evidence type="ECO:0000256" key="2">
    <source>
        <dbReference type="ARBA" id="ARBA00004496"/>
    </source>
</evidence>
<evidence type="ECO:0000256" key="4">
    <source>
        <dbReference type="ARBA" id="ARBA00022490"/>
    </source>
</evidence>
<comment type="subcellular location">
    <subcellularLocation>
        <location evidence="2">Cytoplasm</location>
    </subcellularLocation>
</comment>
<evidence type="ECO:0000256" key="8">
    <source>
        <dbReference type="PROSITE-ProRule" id="PRU00277"/>
    </source>
</evidence>
<evidence type="ECO:0000256" key="1">
    <source>
        <dbReference type="ARBA" id="ARBA00000971"/>
    </source>
</evidence>
<dbReference type="InterPro" id="IPR001179">
    <property type="entry name" value="PPIase_FKBP_dom"/>
</dbReference>
<dbReference type="PANTHER" id="PTHR47861">
    <property type="entry name" value="FKBP-TYPE PEPTIDYL-PROLYL CIS-TRANS ISOMERASE SLYD"/>
    <property type="match status" value="1"/>
</dbReference>
<comment type="catalytic activity">
    <reaction evidence="1 8 9">
        <text>[protein]-peptidylproline (omega=180) = [protein]-peptidylproline (omega=0)</text>
        <dbReference type="Rhea" id="RHEA:16237"/>
        <dbReference type="Rhea" id="RHEA-COMP:10747"/>
        <dbReference type="Rhea" id="RHEA-COMP:10748"/>
        <dbReference type="ChEBI" id="CHEBI:83833"/>
        <dbReference type="ChEBI" id="CHEBI:83834"/>
        <dbReference type="EC" id="5.2.1.8"/>
    </reaction>
</comment>